<evidence type="ECO:0000256" key="8">
    <source>
        <dbReference type="ARBA" id="ARBA00037101"/>
    </source>
</evidence>
<reference evidence="13 14" key="1">
    <citation type="submission" date="2024-01" db="EMBL/GenBank/DDBJ databases">
        <title>The genome of the rayed Mediterranean limpet Patella caerulea (Linnaeus, 1758).</title>
        <authorList>
            <person name="Anh-Thu Weber A."/>
            <person name="Halstead-Nussloch G."/>
        </authorList>
    </citation>
    <scope>NUCLEOTIDE SEQUENCE [LARGE SCALE GENOMIC DNA]</scope>
    <source>
        <strain evidence="13">AATW-2023a</strain>
        <tissue evidence="13">Whole specimen</tissue>
    </source>
</reference>
<comment type="subcellular location">
    <subcellularLocation>
        <location evidence="1">Membrane</location>
        <topology evidence="1">Multi-pass membrane protein</topology>
    </subcellularLocation>
</comment>
<keyword evidence="6 11" id="KW-1133">Transmembrane helix</keyword>
<feature type="transmembrane region" description="Helical" evidence="11">
    <location>
        <begin position="288"/>
        <end position="312"/>
    </location>
</feature>
<dbReference type="InterPro" id="IPR013057">
    <property type="entry name" value="AA_transpt_TM"/>
</dbReference>
<feature type="transmembrane region" description="Helical" evidence="11">
    <location>
        <begin position="403"/>
        <end position="421"/>
    </location>
</feature>
<dbReference type="Proteomes" id="UP001347796">
    <property type="component" value="Unassembled WGS sequence"/>
</dbReference>
<feature type="transmembrane region" description="Helical" evidence="11">
    <location>
        <begin position="66"/>
        <end position="87"/>
    </location>
</feature>
<feature type="transmembrane region" description="Helical" evidence="11">
    <location>
        <begin position="254"/>
        <end position="276"/>
    </location>
</feature>
<evidence type="ECO:0000256" key="7">
    <source>
        <dbReference type="ARBA" id="ARBA00023136"/>
    </source>
</evidence>
<evidence type="ECO:0000259" key="12">
    <source>
        <dbReference type="Pfam" id="PF01490"/>
    </source>
</evidence>
<comment type="function">
    <text evidence="8">Putative sodium-dependent amino acid/proton antiporter.</text>
</comment>
<keyword evidence="3" id="KW-0813">Transport</keyword>
<keyword evidence="4 11" id="KW-0812">Transmembrane</keyword>
<dbReference type="AlphaFoldDB" id="A0AAN8IV14"/>
<protein>
    <recommendedName>
        <fullName evidence="9">Putative sodium-coupled neutral amino acid transporter 11</fullName>
    </recommendedName>
    <alternativeName>
        <fullName evidence="10">Solute carrier family 38 member 11</fullName>
    </alternativeName>
</protein>
<comment type="similarity">
    <text evidence="2">Belongs to the amino acid/polyamine transporter 2 family.</text>
</comment>
<evidence type="ECO:0000256" key="2">
    <source>
        <dbReference type="ARBA" id="ARBA00008066"/>
    </source>
</evidence>
<gene>
    <name evidence="13" type="ORF">SNE40_022451</name>
</gene>
<evidence type="ECO:0000256" key="10">
    <source>
        <dbReference type="ARBA" id="ARBA00041723"/>
    </source>
</evidence>
<feature type="transmembrane region" description="Helical" evidence="11">
    <location>
        <begin position="214"/>
        <end position="234"/>
    </location>
</feature>
<keyword evidence="5" id="KW-0029">Amino-acid transport</keyword>
<evidence type="ECO:0000256" key="6">
    <source>
        <dbReference type="ARBA" id="ARBA00022989"/>
    </source>
</evidence>
<feature type="domain" description="Amino acid transporter transmembrane" evidence="12">
    <location>
        <begin position="64"/>
        <end position="453"/>
    </location>
</feature>
<proteinExistence type="inferred from homology"/>
<organism evidence="13 14">
    <name type="scientific">Patella caerulea</name>
    <name type="common">Rayed Mediterranean limpet</name>
    <dbReference type="NCBI Taxonomy" id="87958"/>
    <lineage>
        <taxon>Eukaryota</taxon>
        <taxon>Metazoa</taxon>
        <taxon>Spiralia</taxon>
        <taxon>Lophotrochozoa</taxon>
        <taxon>Mollusca</taxon>
        <taxon>Gastropoda</taxon>
        <taxon>Patellogastropoda</taxon>
        <taxon>Patelloidea</taxon>
        <taxon>Patellidae</taxon>
        <taxon>Patella</taxon>
    </lineage>
</organism>
<accession>A0AAN8IV14</accession>
<feature type="transmembrane region" description="Helical" evidence="11">
    <location>
        <begin position="433"/>
        <end position="454"/>
    </location>
</feature>
<feature type="transmembrane region" description="Helical" evidence="11">
    <location>
        <begin position="332"/>
        <end position="352"/>
    </location>
</feature>
<evidence type="ECO:0000256" key="5">
    <source>
        <dbReference type="ARBA" id="ARBA00022970"/>
    </source>
</evidence>
<evidence type="ECO:0000256" key="4">
    <source>
        <dbReference type="ARBA" id="ARBA00022692"/>
    </source>
</evidence>
<keyword evidence="14" id="KW-1185">Reference proteome</keyword>
<feature type="transmembrane region" description="Helical" evidence="11">
    <location>
        <begin position="139"/>
        <end position="160"/>
    </location>
</feature>
<dbReference type="PANTHER" id="PTHR22950:SF458">
    <property type="entry name" value="SODIUM-COUPLED NEUTRAL AMINO ACID TRANSPORTER 11-RELATED"/>
    <property type="match status" value="1"/>
</dbReference>
<evidence type="ECO:0000256" key="1">
    <source>
        <dbReference type="ARBA" id="ARBA00004141"/>
    </source>
</evidence>
<dbReference type="PANTHER" id="PTHR22950">
    <property type="entry name" value="AMINO ACID TRANSPORTER"/>
    <property type="match status" value="1"/>
</dbReference>
<evidence type="ECO:0000256" key="11">
    <source>
        <dbReference type="SAM" id="Phobius"/>
    </source>
</evidence>
<keyword evidence="7 11" id="KW-0472">Membrane</keyword>
<evidence type="ECO:0000313" key="14">
    <source>
        <dbReference type="Proteomes" id="UP001347796"/>
    </source>
</evidence>
<feature type="transmembrane region" description="Helical" evidence="11">
    <location>
        <begin position="93"/>
        <end position="115"/>
    </location>
</feature>
<name>A0AAN8IV14_PATCE</name>
<dbReference type="EMBL" id="JAZGQO010000021">
    <property type="protein sequence ID" value="KAK6165540.1"/>
    <property type="molecule type" value="Genomic_DNA"/>
</dbReference>
<feature type="transmembrane region" description="Helical" evidence="11">
    <location>
        <begin position="373"/>
        <end position="397"/>
    </location>
</feature>
<dbReference type="Pfam" id="PF01490">
    <property type="entry name" value="Aa_trans"/>
    <property type="match status" value="1"/>
</dbReference>
<dbReference type="GO" id="GO:0016020">
    <property type="term" value="C:membrane"/>
    <property type="evidence" value="ECO:0007669"/>
    <property type="project" value="UniProtKB-SubCell"/>
</dbReference>
<dbReference type="GO" id="GO:0015179">
    <property type="term" value="F:L-amino acid transmembrane transporter activity"/>
    <property type="evidence" value="ECO:0007669"/>
    <property type="project" value="TreeGrafter"/>
</dbReference>
<evidence type="ECO:0000256" key="9">
    <source>
        <dbReference type="ARBA" id="ARBA00040814"/>
    </source>
</evidence>
<sequence>MADVLKPESVALLSPDACDTEDEDLHIGGVEMTTSDFSQFSDTSSIGDTRQLVEEKDDGRPRSGMYVTSFNFINSIIGSGVIGVPFALRQAGFGLGILLIIGVALITDYSIFLLIEGGRLSNTHSYQDMVLVAFGRPGFYILTVLQFLYPFIAMVSYNVIIGDTITKIALWFSGEGDSMVHSILGNRQFIIFLSTLLVTLPLSLYRNISRLGKWALLSILLIFFILVGITVRLATFAKDIPATPNAWQFGNYNVTQAIAILAFAYMCHHNTFLIYQSLDNPTPKRWHIVTHGSIMFAAIMCVILGVVGYVSFTGLTQGDLMENYCHNDTLMNIVRLAFSITIMLTYPVECFVTREVIENAVFPSNPPTPFWRHMTVTLIIVFLTAAVSMSTDCLGIVLEFNGVLAAAPLAYIIPSLCVMRLRQEALFSRGNIGPILTATFGILVAIVGSILAIINAASGEGCSHGREMPYCLAKNNQSVFMNGSFSTTTMTSPIV</sequence>
<evidence type="ECO:0000256" key="3">
    <source>
        <dbReference type="ARBA" id="ARBA00022448"/>
    </source>
</evidence>
<evidence type="ECO:0000313" key="13">
    <source>
        <dbReference type="EMBL" id="KAK6165540.1"/>
    </source>
</evidence>
<comment type="caution">
    <text evidence="13">The sequence shown here is derived from an EMBL/GenBank/DDBJ whole genome shotgun (WGS) entry which is preliminary data.</text>
</comment>
<feature type="transmembrane region" description="Helical" evidence="11">
    <location>
        <begin position="180"/>
        <end position="202"/>
    </location>
</feature>